<sequence length="50" mass="5861">MQQNMGIISFICRIAWCKLCEVGHPNEFTLNFSTGHPNERREPQVRSEVR</sequence>
<dbReference type="EMBL" id="GBRH01283027">
    <property type="protein sequence ID" value="JAD14868.1"/>
    <property type="molecule type" value="Transcribed_RNA"/>
</dbReference>
<name>A0A0A8XQA6_ARUDO</name>
<proteinExistence type="predicted"/>
<accession>A0A0A8XQA6</accession>
<evidence type="ECO:0000256" key="1">
    <source>
        <dbReference type="SAM" id="MobiDB-lite"/>
    </source>
</evidence>
<protein>
    <submittedName>
        <fullName evidence="2">Uncharacterized protein</fullName>
    </submittedName>
</protein>
<feature type="region of interest" description="Disordered" evidence="1">
    <location>
        <begin position="31"/>
        <end position="50"/>
    </location>
</feature>
<reference evidence="2" key="2">
    <citation type="journal article" date="2015" name="Data Brief">
        <title>Shoot transcriptome of the giant reed, Arundo donax.</title>
        <authorList>
            <person name="Barrero R.A."/>
            <person name="Guerrero F.D."/>
            <person name="Moolhuijzen P."/>
            <person name="Goolsby J.A."/>
            <person name="Tidwell J."/>
            <person name="Bellgard S.E."/>
            <person name="Bellgard M.I."/>
        </authorList>
    </citation>
    <scope>NUCLEOTIDE SEQUENCE</scope>
    <source>
        <tissue evidence="2">Shoot tissue taken approximately 20 cm above the soil surface</tissue>
    </source>
</reference>
<reference evidence="2" key="1">
    <citation type="submission" date="2014-09" db="EMBL/GenBank/DDBJ databases">
        <authorList>
            <person name="Magalhaes I.L.F."/>
            <person name="Oliveira U."/>
            <person name="Santos F.R."/>
            <person name="Vidigal T.H.D.A."/>
            <person name="Brescovit A.D."/>
            <person name="Santos A.J."/>
        </authorList>
    </citation>
    <scope>NUCLEOTIDE SEQUENCE</scope>
    <source>
        <tissue evidence="2">Shoot tissue taken approximately 20 cm above the soil surface</tissue>
    </source>
</reference>
<feature type="compositionally biased region" description="Basic and acidic residues" evidence="1">
    <location>
        <begin position="37"/>
        <end position="50"/>
    </location>
</feature>
<dbReference type="AlphaFoldDB" id="A0A0A8XQA6"/>
<organism evidence="2">
    <name type="scientific">Arundo donax</name>
    <name type="common">Giant reed</name>
    <name type="synonym">Donax arundinaceus</name>
    <dbReference type="NCBI Taxonomy" id="35708"/>
    <lineage>
        <taxon>Eukaryota</taxon>
        <taxon>Viridiplantae</taxon>
        <taxon>Streptophyta</taxon>
        <taxon>Embryophyta</taxon>
        <taxon>Tracheophyta</taxon>
        <taxon>Spermatophyta</taxon>
        <taxon>Magnoliopsida</taxon>
        <taxon>Liliopsida</taxon>
        <taxon>Poales</taxon>
        <taxon>Poaceae</taxon>
        <taxon>PACMAD clade</taxon>
        <taxon>Arundinoideae</taxon>
        <taxon>Arundineae</taxon>
        <taxon>Arundo</taxon>
    </lineage>
</organism>
<evidence type="ECO:0000313" key="2">
    <source>
        <dbReference type="EMBL" id="JAD14868.1"/>
    </source>
</evidence>